<dbReference type="AlphaFoldDB" id="A0A388SEL5"/>
<dbReference type="InterPro" id="IPR005546">
    <property type="entry name" value="Autotransporte_beta"/>
</dbReference>
<evidence type="ECO:0000313" key="2">
    <source>
        <dbReference type="EMBL" id="GBO94615.1"/>
    </source>
</evidence>
<dbReference type="InterPro" id="IPR006315">
    <property type="entry name" value="OM_autotransptr_brl_dom"/>
</dbReference>
<dbReference type="PANTHER" id="PTHR12338">
    <property type="entry name" value="AUTOTRANSPORTER"/>
    <property type="match status" value="1"/>
</dbReference>
<comment type="caution">
    <text evidence="2">The sequence shown here is derived from an EMBL/GenBank/DDBJ whole genome shotgun (WGS) entry which is preliminary data.</text>
</comment>
<reference evidence="2 3" key="1">
    <citation type="journal article" date="2018" name="Int. J. Syst. Evol. Microbiol.">
        <title>Mesosutterella multiformis gen. nov., sp. nov., a member of the family Sutterellaceae and Sutterella megalosphaeroides sp. nov., isolated from human faeces.</title>
        <authorList>
            <person name="Sakamoto M."/>
            <person name="Ikeyama N."/>
            <person name="Kunihiro T."/>
            <person name="Iino T."/>
            <person name="Yuki M."/>
            <person name="Ohkuma M."/>
        </authorList>
    </citation>
    <scope>NUCLEOTIDE SEQUENCE [LARGE SCALE GENOMIC DNA]</scope>
    <source>
        <strain evidence="2 3">4NBBH2</strain>
    </source>
</reference>
<evidence type="ECO:0000313" key="3">
    <source>
        <dbReference type="Proteomes" id="UP000266091"/>
    </source>
</evidence>
<dbReference type="Proteomes" id="UP000266091">
    <property type="component" value="Unassembled WGS sequence"/>
</dbReference>
<proteinExistence type="predicted"/>
<accession>A0A388SEL5</accession>
<dbReference type="PANTHER" id="PTHR12338:SF5">
    <property type="entry name" value="ANTIGEN 43-RELATED"/>
    <property type="match status" value="1"/>
</dbReference>
<organism evidence="2 3">
    <name type="scientific">Mesosutterella multiformis</name>
    <dbReference type="NCBI Taxonomy" id="2259133"/>
    <lineage>
        <taxon>Bacteria</taxon>
        <taxon>Pseudomonadati</taxon>
        <taxon>Pseudomonadota</taxon>
        <taxon>Betaproteobacteria</taxon>
        <taxon>Burkholderiales</taxon>
        <taxon>Sutterellaceae</taxon>
        <taxon>Mesosutterella</taxon>
    </lineage>
</organism>
<gene>
    <name evidence="2" type="ORF">MESMUL_19690</name>
</gene>
<dbReference type="Gene3D" id="2.40.128.130">
    <property type="entry name" value="Autotransporter beta-domain"/>
    <property type="match status" value="1"/>
</dbReference>
<dbReference type="OrthoDB" id="8613300at2"/>
<protein>
    <recommendedName>
        <fullName evidence="1">Autotransporter domain-containing protein</fullName>
    </recommendedName>
</protein>
<dbReference type="PROSITE" id="PS51208">
    <property type="entry name" value="AUTOTRANSPORTER"/>
    <property type="match status" value="1"/>
</dbReference>
<evidence type="ECO:0000259" key="1">
    <source>
        <dbReference type="PROSITE" id="PS51208"/>
    </source>
</evidence>
<dbReference type="InterPro" id="IPR050909">
    <property type="entry name" value="Bact_Autotransporter_VF"/>
</dbReference>
<dbReference type="EMBL" id="BGZJ01000002">
    <property type="protein sequence ID" value="GBO94615.1"/>
    <property type="molecule type" value="Genomic_DNA"/>
</dbReference>
<keyword evidence="3" id="KW-1185">Reference proteome</keyword>
<dbReference type="GO" id="GO:0019867">
    <property type="term" value="C:outer membrane"/>
    <property type="evidence" value="ECO:0007669"/>
    <property type="project" value="InterPro"/>
</dbReference>
<sequence>MSGYSAGLYATYMNAAPAGTGPYVDTWLLWQKFRNKVDPSNAEEESYDSKGFTASLEAGYTFGLKDWVSTDGTQNAARLRLEAQVIRMGVRADQHVDAENYTVSGTGAGNVRTRVGATVYHLFTNDRTGRAIKPFLSLNWYHDTKSFGVTYAGVHDRAEGNRNFGEVKVGLEGKLSKHVNLWGAAAYQQGKQGFRNVGAFVGAKVLF</sequence>
<dbReference type="Pfam" id="PF03797">
    <property type="entry name" value="Autotransporter"/>
    <property type="match status" value="1"/>
</dbReference>
<dbReference type="InterPro" id="IPR036709">
    <property type="entry name" value="Autotransporte_beta_dom_sf"/>
</dbReference>
<name>A0A388SEL5_9BURK</name>
<dbReference type="NCBIfam" id="TIGR01414">
    <property type="entry name" value="autotrans_barl"/>
    <property type="match status" value="1"/>
</dbReference>
<dbReference type="SUPFAM" id="SSF103515">
    <property type="entry name" value="Autotransporter"/>
    <property type="match status" value="1"/>
</dbReference>
<feature type="domain" description="Autotransporter" evidence="1">
    <location>
        <begin position="1"/>
        <end position="207"/>
    </location>
</feature>